<evidence type="ECO:0000313" key="2">
    <source>
        <dbReference type="Proteomes" id="UP000026961"/>
    </source>
</evidence>
<name>A0A0D9YZM8_9ORYZ</name>
<keyword evidence="2" id="KW-1185">Reference proteome</keyword>
<sequence>MEMYPRGDGHVTFEVLAYGRHSQPPPAYVSSSGWARCSIQLEDWHWRALPQPPYVQYPGYEREEAPP</sequence>
<dbReference type="Proteomes" id="UP000026961">
    <property type="component" value="Chromosome 2"/>
</dbReference>
<dbReference type="InterPro" id="IPR012871">
    <property type="entry name" value="DUF1668_ORYSA"/>
</dbReference>
<dbReference type="EnsemblPlants" id="OGLUM02G37070.1">
    <property type="protein sequence ID" value="OGLUM02G37070.1"/>
    <property type="gene ID" value="OGLUM02G37070"/>
</dbReference>
<organism evidence="1">
    <name type="scientific">Oryza glumipatula</name>
    <dbReference type="NCBI Taxonomy" id="40148"/>
    <lineage>
        <taxon>Eukaryota</taxon>
        <taxon>Viridiplantae</taxon>
        <taxon>Streptophyta</taxon>
        <taxon>Embryophyta</taxon>
        <taxon>Tracheophyta</taxon>
        <taxon>Spermatophyta</taxon>
        <taxon>Magnoliopsida</taxon>
        <taxon>Liliopsida</taxon>
        <taxon>Poales</taxon>
        <taxon>Poaceae</taxon>
        <taxon>BOP clade</taxon>
        <taxon>Oryzoideae</taxon>
        <taxon>Oryzeae</taxon>
        <taxon>Oryzinae</taxon>
        <taxon>Oryza</taxon>
    </lineage>
</organism>
<proteinExistence type="predicted"/>
<reference evidence="1" key="2">
    <citation type="submission" date="2018-05" db="EMBL/GenBank/DDBJ databases">
        <title>OgluRS3 (Oryza glumaepatula Reference Sequence Version 3).</title>
        <authorList>
            <person name="Zhang J."/>
            <person name="Kudrna D."/>
            <person name="Lee S."/>
            <person name="Talag J."/>
            <person name="Welchert J."/>
            <person name="Wing R.A."/>
        </authorList>
    </citation>
    <scope>NUCLEOTIDE SEQUENCE [LARGE SCALE GENOMIC DNA]</scope>
</reference>
<dbReference type="Pfam" id="PF07893">
    <property type="entry name" value="DUF1668"/>
    <property type="match status" value="1"/>
</dbReference>
<protein>
    <submittedName>
        <fullName evidence="1">Uncharacterized protein</fullName>
    </submittedName>
</protein>
<accession>A0A0D9YZM8</accession>
<evidence type="ECO:0000313" key="1">
    <source>
        <dbReference type="EnsemblPlants" id="OGLUM02G37070.1"/>
    </source>
</evidence>
<dbReference type="Gramene" id="OGLUM02G37070.1">
    <property type="protein sequence ID" value="OGLUM02G37070.1"/>
    <property type="gene ID" value="OGLUM02G37070"/>
</dbReference>
<reference evidence="1" key="1">
    <citation type="submission" date="2015-04" db="UniProtKB">
        <authorList>
            <consortium name="EnsemblPlants"/>
        </authorList>
    </citation>
    <scope>IDENTIFICATION</scope>
</reference>
<dbReference type="AlphaFoldDB" id="A0A0D9YZM8"/>
<dbReference type="HOGENOM" id="CLU_2816571_0_0_1"/>